<sequence>MNRNNIPAYILILVVAIIFFGVVGVRVADATAYSGSCEFEGQTATHYHQTVTNQSQTQNSNTCGGNGYDQWGCVTKTTHSAVCVNGSWQNSSDTEDLGCVWLSSGCSAGFPSGQCPGGCSGDGGGGGGGGISSYDLPDLIFINTSTYSIPNGAPGTVANFEVDIYNYPYDSFQVDPAPTEGS</sequence>
<keyword evidence="1" id="KW-0812">Transmembrane</keyword>
<reference evidence="3" key="1">
    <citation type="submission" date="2017-09" db="EMBL/GenBank/DDBJ databases">
        <title>Depth-based differentiation of microbial function through sediment-hosted aquifers and enrichment of novel symbionts in the deep terrestrial subsurface.</title>
        <authorList>
            <person name="Probst A.J."/>
            <person name="Ladd B."/>
            <person name="Jarett J.K."/>
            <person name="Geller-Mcgrath D.E."/>
            <person name="Sieber C.M.K."/>
            <person name="Emerson J.B."/>
            <person name="Anantharaman K."/>
            <person name="Thomas B.C."/>
            <person name="Malmstrom R."/>
            <person name="Stieglmeier M."/>
            <person name="Klingl A."/>
            <person name="Woyke T."/>
            <person name="Ryan C.M."/>
            <person name="Banfield J.F."/>
        </authorList>
    </citation>
    <scope>NUCLEOTIDE SEQUENCE [LARGE SCALE GENOMIC DNA]</scope>
</reference>
<keyword evidence="1" id="KW-0472">Membrane</keyword>
<name>A0A2H0TDB4_9BACT</name>
<organism evidence="2 3">
    <name type="scientific">Candidatus Niyogibacteria bacterium CG10_big_fil_rev_8_21_14_0_10_46_36</name>
    <dbReference type="NCBI Taxonomy" id="1974726"/>
    <lineage>
        <taxon>Bacteria</taxon>
        <taxon>Candidatus Niyogiibacteriota</taxon>
    </lineage>
</organism>
<dbReference type="Proteomes" id="UP000231503">
    <property type="component" value="Unassembled WGS sequence"/>
</dbReference>
<evidence type="ECO:0000256" key="1">
    <source>
        <dbReference type="SAM" id="Phobius"/>
    </source>
</evidence>
<feature type="non-terminal residue" evidence="2">
    <location>
        <position position="182"/>
    </location>
</feature>
<proteinExistence type="predicted"/>
<evidence type="ECO:0000313" key="3">
    <source>
        <dbReference type="Proteomes" id="UP000231503"/>
    </source>
</evidence>
<keyword evidence="1" id="KW-1133">Transmembrane helix</keyword>
<protein>
    <submittedName>
        <fullName evidence="2">Uncharacterized protein</fullName>
    </submittedName>
</protein>
<evidence type="ECO:0000313" key="2">
    <source>
        <dbReference type="EMBL" id="PIR69527.1"/>
    </source>
</evidence>
<comment type="caution">
    <text evidence="2">The sequence shown here is derived from an EMBL/GenBank/DDBJ whole genome shotgun (WGS) entry which is preliminary data.</text>
</comment>
<dbReference type="EMBL" id="PFCO01000005">
    <property type="protein sequence ID" value="PIR69527.1"/>
    <property type="molecule type" value="Genomic_DNA"/>
</dbReference>
<gene>
    <name evidence="2" type="ORF">COU47_02085</name>
</gene>
<accession>A0A2H0TDB4</accession>
<dbReference type="AlphaFoldDB" id="A0A2H0TDB4"/>
<feature type="transmembrane region" description="Helical" evidence="1">
    <location>
        <begin position="6"/>
        <end position="25"/>
    </location>
</feature>